<dbReference type="PANTHER" id="PTHR43214">
    <property type="entry name" value="TWO-COMPONENT RESPONSE REGULATOR"/>
    <property type="match status" value="1"/>
</dbReference>
<dbReference type="KEGG" id="mpau:ZMTM_07610"/>
<dbReference type="InterPro" id="IPR001789">
    <property type="entry name" value="Sig_transdc_resp-reg_receiver"/>
</dbReference>
<keyword evidence="7" id="KW-1185">Reference proteome</keyword>
<feature type="domain" description="Response regulatory" evidence="5">
    <location>
        <begin position="4"/>
        <end position="119"/>
    </location>
</feature>
<gene>
    <name evidence="6" type="ORF">ZMTM_07610</name>
</gene>
<dbReference type="Pfam" id="PF00196">
    <property type="entry name" value="GerE"/>
    <property type="match status" value="1"/>
</dbReference>
<keyword evidence="1 3" id="KW-0597">Phosphoprotein</keyword>
<proteinExistence type="predicted"/>
<dbReference type="SUPFAM" id="SSF46894">
    <property type="entry name" value="C-terminal effector domain of the bipartite response regulators"/>
    <property type="match status" value="1"/>
</dbReference>
<dbReference type="Pfam" id="PF00072">
    <property type="entry name" value="Response_reg"/>
    <property type="match status" value="1"/>
</dbReference>
<dbReference type="InterPro" id="IPR039420">
    <property type="entry name" value="WalR-like"/>
</dbReference>
<dbReference type="InterPro" id="IPR058245">
    <property type="entry name" value="NreC/VraR/RcsB-like_REC"/>
</dbReference>
<evidence type="ECO:0000256" key="2">
    <source>
        <dbReference type="ARBA" id="ARBA00023125"/>
    </source>
</evidence>
<dbReference type="PROSITE" id="PS50043">
    <property type="entry name" value="HTH_LUXR_2"/>
    <property type="match status" value="1"/>
</dbReference>
<dbReference type="SUPFAM" id="SSF52172">
    <property type="entry name" value="CheY-like"/>
    <property type="match status" value="1"/>
</dbReference>
<dbReference type="AlphaFoldDB" id="A0A8D5G7C8"/>
<protein>
    <submittedName>
        <fullName evidence="6">DNA-binding response regulator</fullName>
    </submittedName>
</protein>
<evidence type="ECO:0000259" key="4">
    <source>
        <dbReference type="PROSITE" id="PS50043"/>
    </source>
</evidence>
<dbReference type="PANTHER" id="PTHR43214:SF43">
    <property type="entry name" value="TWO-COMPONENT RESPONSE REGULATOR"/>
    <property type="match status" value="1"/>
</dbReference>
<feature type="modified residue" description="4-aspartylphosphate" evidence="3">
    <location>
        <position position="54"/>
    </location>
</feature>
<evidence type="ECO:0000313" key="7">
    <source>
        <dbReference type="Proteomes" id="UP000826722"/>
    </source>
</evidence>
<name>A0A8D5G7C8_9PROT</name>
<dbReference type="InterPro" id="IPR016032">
    <property type="entry name" value="Sig_transdc_resp-reg_C-effctor"/>
</dbReference>
<dbReference type="SMART" id="SM00421">
    <property type="entry name" value="HTH_LUXR"/>
    <property type="match status" value="1"/>
</dbReference>
<evidence type="ECO:0000259" key="5">
    <source>
        <dbReference type="PROSITE" id="PS50110"/>
    </source>
</evidence>
<sequence>METKVLLADDHIVVRQGLRTLLEQLGYTIVAEASSGERAYALWQECKPDVGLLDLDMPGIGGLETLKRIIERDTHAKIIVFSLHDDNLYAMRALQAGAKGYLVKSAAPEVLIEAVEKVLKGGNYISHEIAQYIAMHKLSDASNPAEYLSPREFEIFRRVAKGESLSEISASLQIGYKTAANLQTQVRQKIGATTTGQLVHLAIRFGVVEGRE</sequence>
<reference evidence="6" key="1">
    <citation type="journal article" date="2021" name="Arch. Microbiol.">
        <title>Methyloradius palustris gen. nov., sp. nov., a methanol-oxidizing bacterium isolated from snow.</title>
        <authorList>
            <person name="Miyadera T."/>
            <person name="Kojima H."/>
            <person name="Fukui M."/>
        </authorList>
    </citation>
    <scope>NUCLEOTIDE SEQUENCE</scope>
    <source>
        <strain evidence="6">Zm11</strain>
    </source>
</reference>
<evidence type="ECO:0000256" key="3">
    <source>
        <dbReference type="PROSITE-ProRule" id="PRU00169"/>
    </source>
</evidence>
<dbReference type="GO" id="GO:0006355">
    <property type="term" value="P:regulation of DNA-templated transcription"/>
    <property type="evidence" value="ECO:0007669"/>
    <property type="project" value="InterPro"/>
</dbReference>
<dbReference type="InterPro" id="IPR011006">
    <property type="entry name" value="CheY-like_superfamily"/>
</dbReference>
<dbReference type="PROSITE" id="PS50110">
    <property type="entry name" value="RESPONSE_REGULATORY"/>
    <property type="match status" value="1"/>
</dbReference>
<feature type="domain" description="HTH luxR-type" evidence="4">
    <location>
        <begin position="141"/>
        <end position="206"/>
    </location>
</feature>
<organism evidence="6 7">
    <name type="scientific">Methyloradius palustris</name>
    <dbReference type="NCBI Taxonomy" id="2778876"/>
    <lineage>
        <taxon>Bacteria</taxon>
        <taxon>Pseudomonadati</taxon>
        <taxon>Pseudomonadota</taxon>
        <taxon>Betaproteobacteria</taxon>
        <taxon>Nitrosomonadales</taxon>
        <taxon>Methylophilaceae</taxon>
        <taxon>Methyloradius</taxon>
    </lineage>
</organism>
<keyword evidence="2 6" id="KW-0238">DNA-binding</keyword>
<dbReference type="SMART" id="SM00448">
    <property type="entry name" value="REC"/>
    <property type="match status" value="1"/>
</dbReference>
<dbReference type="GO" id="GO:0000160">
    <property type="term" value="P:phosphorelay signal transduction system"/>
    <property type="evidence" value="ECO:0007669"/>
    <property type="project" value="InterPro"/>
</dbReference>
<evidence type="ECO:0000313" key="6">
    <source>
        <dbReference type="EMBL" id="BCM24502.1"/>
    </source>
</evidence>
<accession>A0A8D5G7C8</accession>
<dbReference type="CDD" id="cd06170">
    <property type="entry name" value="LuxR_C_like"/>
    <property type="match status" value="1"/>
</dbReference>
<dbReference type="Gene3D" id="3.40.50.2300">
    <property type="match status" value="1"/>
</dbReference>
<evidence type="ECO:0000256" key="1">
    <source>
        <dbReference type="ARBA" id="ARBA00022553"/>
    </source>
</evidence>
<dbReference type="GO" id="GO:0003677">
    <property type="term" value="F:DNA binding"/>
    <property type="evidence" value="ECO:0007669"/>
    <property type="project" value="UniProtKB-KW"/>
</dbReference>
<dbReference type="RefSeq" id="WP_221765029.1">
    <property type="nucleotide sequence ID" value="NZ_AP024110.1"/>
</dbReference>
<dbReference type="Proteomes" id="UP000826722">
    <property type="component" value="Chromosome"/>
</dbReference>
<dbReference type="CDD" id="cd17535">
    <property type="entry name" value="REC_NarL-like"/>
    <property type="match status" value="1"/>
</dbReference>
<dbReference type="EMBL" id="AP024110">
    <property type="protein sequence ID" value="BCM24502.1"/>
    <property type="molecule type" value="Genomic_DNA"/>
</dbReference>
<dbReference type="InterPro" id="IPR000792">
    <property type="entry name" value="Tscrpt_reg_LuxR_C"/>
</dbReference>